<proteinExistence type="predicted"/>
<keyword evidence="2" id="KW-0732">Signal</keyword>
<feature type="signal peptide" evidence="2">
    <location>
        <begin position="1"/>
        <end position="20"/>
    </location>
</feature>
<comment type="caution">
    <text evidence="3">The sequence shown here is derived from an EMBL/GenBank/DDBJ whole genome shotgun (WGS) entry which is preliminary data.</text>
</comment>
<keyword evidence="4" id="KW-1185">Reference proteome</keyword>
<feature type="compositionally biased region" description="Polar residues" evidence="1">
    <location>
        <begin position="91"/>
        <end position="100"/>
    </location>
</feature>
<evidence type="ECO:0008006" key="5">
    <source>
        <dbReference type="Google" id="ProtNLM"/>
    </source>
</evidence>
<reference evidence="3" key="1">
    <citation type="submission" date="2023-10" db="EMBL/GenBank/DDBJ databases">
        <authorList>
            <person name="Chen Y."/>
            <person name="Shah S."/>
            <person name="Dougan E. K."/>
            <person name="Thang M."/>
            <person name="Chan C."/>
        </authorList>
    </citation>
    <scope>NUCLEOTIDE SEQUENCE [LARGE SCALE GENOMIC DNA]</scope>
</reference>
<evidence type="ECO:0000313" key="3">
    <source>
        <dbReference type="EMBL" id="CAK0841889.1"/>
    </source>
</evidence>
<protein>
    <recommendedName>
        <fullName evidence="5">Secreted protein</fullName>
    </recommendedName>
</protein>
<dbReference type="Proteomes" id="UP001189429">
    <property type="component" value="Unassembled WGS sequence"/>
</dbReference>
<feature type="chain" id="PRO_5047477679" description="Secreted protein" evidence="2">
    <location>
        <begin position="21"/>
        <end position="100"/>
    </location>
</feature>
<gene>
    <name evidence="3" type="ORF">PCOR1329_LOCUS36958</name>
</gene>
<accession>A0ABN9T9P6</accession>
<evidence type="ECO:0000256" key="2">
    <source>
        <dbReference type="SAM" id="SignalP"/>
    </source>
</evidence>
<evidence type="ECO:0000256" key="1">
    <source>
        <dbReference type="SAM" id="MobiDB-lite"/>
    </source>
</evidence>
<dbReference type="EMBL" id="CAUYUJ010014490">
    <property type="protein sequence ID" value="CAK0841889.1"/>
    <property type="molecule type" value="Genomic_DNA"/>
</dbReference>
<name>A0ABN9T9P6_9DINO</name>
<evidence type="ECO:0000313" key="4">
    <source>
        <dbReference type="Proteomes" id="UP001189429"/>
    </source>
</evidence>
<feature type="region of interest" description="Disordered" evidence="1">
    <location>
        <begin position="79"/>
        <end position="100"/>
    </location>
</feature>
<sequence length="100" mass="10177">MRSHVALGLILLHAWPRSHWRSAVGDAPASLPLPDGEEDVLASPVPASTPWPVAAALRSPGGRRTRGLGAAAAHARASAARLGCAPRSKGLPTSQSHGGP</sequence>
<organism evidence="3 4">
    <name type="scientific">Prorocentrum cordatum</name>
    <dbReference type="NCBI Taxonomy" id="2364126"/>
    <lineage>
        <taxon>Eukaryota</taxon>
        <taxon>Sar</taxon>
        <taxon>Alveolata</taxon>
        <taxon>Dinophyceae</taxon>
        <taxon>Prorocentrales</taxon>
        <taxon>Prorocentraceae</taxon>
        <taxon>Prorocentrum</taxon>
    </lineage>
</organism>